<reference evidence="1" key="1">
    <citation type="submission" date="2018-11" db="EMBL/GenBank/DDBJ databases">
        <authorList>
            <person name="Sattar A."/>
            <person name="Zunita Z."/>
            <person name="Jalila A."/>
            <person name="Saleha A.A."/>
        </authorList>
    </citation>
    <scope>NUCLEOTIDE SEQUENCE</scope>
    <source>
        <strain evidence="1">F12-74</strain>
    </source>
</reference>
<protein>
    <submittedName>
        <fullName evidence="1">DUF222 domain-containing protein</fullName>
    </submittedName>
</protein>
<accession>A0ACD2EM91</accession>
<feature type="non-terminal residue" evidence="1">
    <location>
        <position position="307"/>
    </location>
</feature>
<evidence type="ECO:0000313" key="2">
    <source>
        <dbReference type="Proteomes" id="UP000268891"/>
    </source>
</evidence>
<proteinExistence type="predicted"/>
<organism evidence="1 2">
    <name type="scientific">Mycolicibacter terrae</name>
    <dbReference type="NCBI Taxonomy" id="1788"/>
    <lineage>
        <taxon>Bacteria</taxon>
        <taxon>Bacillati</taxon>
        <taxon>Actinomycetota</taxon>
        <taxon>Actinomycetes</taxon>
        <taxon>Mycobacteriales</taxon>
        <taxon>Mycobacteriaceae</taxon>
        <taxon>Mycolicibacter</taxon>
    </lineage>
</organism>
<dbReference type="EMBL" id="RRZR01000024">
    <property type="protein sequence ID" value="RRR44188.1"/>
    <property type="molecule type" value="Genomic_DNA"/>
</dbReference>
<sequence>MFEAIDLPGPDALAELDEAALVAAIGGWAQAEAVAASRRLAAIAELVGRKLYDDPARSKWACDGWDAVAAEVAAACDISHSKASGQMYLASALRERLPKVAALFAAGQLNAALVSTISWHTTLIQDPRAIAAVDTALAADALHYGPQSAFKTGQAIDAVVEAHDPQALRRSRQHARSRDLVVDKRNTDHATTPLWGRLHAHDAEALDRRLMVMAHSVCDDDPRTIAQRRADALGALAAGGQTLACGCGNEDCPAVQDRPASSVLIHVLASAESLGTGVDAHRNGEDPPSPPIDRRSLFAPVERPVEP</sequence>
<keyword evidence="2" id="KW-1185">Reference proteome</keyword>
<dbReference type="Proteomes" id="UP000268891">
    <property type="component" value="Unassembled WGS sequence"/>
</dbReference>
<evidence type="ECO:0000313" key="1">
    <source>
        <dbReference type="EMBL" id="RRR44188.1"/>
    </source>
</evidence>
<name>A0ACD2EM91_9MYCO</name>
<comment type="caution">
    <text evidence="1">The sequence shown here is derived from an EMBL/GenBank/DDBJ whole genome shotgun (WGS) entry which is preliminary data.</text>
</comment>
<gene>
    <name evidence="1" type="ORF">EHH44_12400</name>
</gene>